<evidence type="ECO:0000313" key="3">
    <source>
        <dbReference type="Proteomes" id="UP000552097"/>
    </source>
</evidence>
<feature type="compositionally biased region" description="Low complexity" evidence="1">
    <location>
        <begin position="81"/>
        <end position="100"/>
    </location>
</feature>
<feature type="compositionally biased region" description="Polar residues" evidence="1">
    <location>
        <begin position="192"/>
        <end position="203"/>
    </location>
</feature>
<feature type="compositionally biased region" description="Basic and acidic residues" evidence="1">
    <location>
        <begin position="141"/>
        <end position="173"/>
    </location>
</feature>
<feature type="compositionally biased region" description="Basic residues" evidence="1">
    <location>
        <begin position="20"/>
        <end position="34"/>
    </location>
</feature>
<gene>
    <name evidence="2" type="ORF">F4560_006811</name>
</gene>
<evidence type="ECO:0000256" key="1">
    <source>
        <dbReference type="SAM" id="MobiDB-lite"/>
    </source>
</evidence>
<proteinExistence type="predicted"/>
<dbReference type="EMBL" id="JACHMO010000001">
    <property type="protein sequence ID" value="MBB5807043.1"/>
    <property type="molecule type" value="Genomic_DNA"/>
</dbReference>
<accession>A0A7W9M4I2</accession>
<sequence>MCRAGGRRCKGGKTSSRATQRTRKAVSRARKHLRNATATGDQAAIDTARQRLAEARDAHEKAKNTMGHNDIPDQPGDVTPDATTGQSSTQDTGTQDQGDAFNQVGTVHGNVYTYGDVVNIGDTTRINIRTGTGRATTPTGKDTDRAKRRSERSTRRADRDPDSVHHGDLDQRRSTYHVGRSQSFTVPDVDSATGNATVDSQADVTHRPADTHPAAGSTGDVTGNVDRDVRPTPAKAASPSRGEGLHEAAQADLRARMRRTRARKRATGNDTSDD</sequence>
<organism evidence="2 3">
    <name type="scientific">Saccharothrix ecbatanensis</name>
    <dbReference type="NCBI Taxonomy" id="1105145"/>
    <lineage>
        <taxon>Bacteria</taxon>
        <taxon>Bacillati</taxon>
        <taxon>Actinomycetota</taxon>
        <taxon>Actinomycetes</taxon>
        <taxon>Pseudonocardiales</taxon>
        <taxon>Pseudonocardiaceae</taxon>
        <taxon>Saccharothrix</taxon>
    </lineage>
</organism>
<dbReference type="RefSeq" id="WP_184927025.1">
    <property type="nucleotide sequence ID" value="NZ_JACHMO010000001.1"/>
</dbReference>
<feature type="compositionally biased region" description="Low complexity" evidence="1">
    <location>
        <begin position="129"/>
        <end position="140"/>
    </location>
</feature>
<keyword evidence="3" id="KW-1185">Reference proteome</keyword>
<feature type="compositionally biased region" description="Basic residues" evidence="1">
    <location>
        <begin position="256"/>
        <end position="266"/>
    </location>
</feature>
<evidence type="ECO:0000313" key="2">
    <source>
        <dbReference type="EMBL" id="MBB5807043.1"/>
    </source>
</evidence>
<protein>
    <submittedName>
        <fullName evidence="2">Uncharacterized protein</fullName>
    </submittedName>
</protein>
<dbReference type="Proteomes" id="UP000552097">
    <property type="component" value="Unassembled WGS sequence"/>
</dbReference>
<reference evidence="2 3" key="1">
    <citation type="submission" date="2020-08" db="EMBL/GenBank/DDBJ databases">
        <title>Sequencing the genomes of 1000 actinobacteria strains.</title>
        <authorList>
            <person name="Klenk H.-P."/>
        </authorList>
    </citation>
    <scope>NUCLEOTIDE SEQUENCE [LARGE SCALE GENOMIC DNA]</scope>
    <source>
        <strain evidence="2 3">DSM 45486</strain>
    </source>
</reference>
<name>A0A7W9M4I2_9PSEU</name>
<feature type="region of interest" description="Disordered" evidence="1">
    <location>
        <begin position="1"/>
        <end position="102"/>
    </location>
</feature>
<feature type="compositionally biased region" description="Basic residues" evidence="1">
    <location>
        <begin position="1"/>
        <end position="11"/>
    </location>
</feature>
<feature type="region of interest" description="Disordered" evidence="1">
    <location>
        <begin position="129"/>
        <end position="274"/>
    </location>
</feature>
<feature type="compositionally biased region" description="Basic and acidic residues" evidence="1">
    <location>
        <begin position="48"/>
        <end position="63"/>
    </location>
</feature>
<dbReference type="AlphaFoldDB" id="A0A7W9M4I2"/>
<comment type="caution">
    <text evidence="2">The sequence shown here is derived from an EMBL/GenBank/DDBJ whole genome shotgun (WGS) entry which is preliminary data.</text>
</comment>